<evidence type="ECO:0000256" key="5">
    <source>
        <dbReference type="ARBA" id="ARBA00022989"/>
    </source>
</evidence>
<evidence type="ECO:0000313" key="12">
    <source>
        <dbReference type="Proteomes" id="UP000799750"/>
    </source>
</evidence>
<keyword evidence="12" id="KW-1185">Reference proteome</keyword>
<evidence type="ECO:0000259" key="10">
    <source>
        <dbReference type="PROSITE" id="PS50850"/>
    </source>
</evidence>
<feature type="region of interest" description="Disordered" evidence="8">
    <location>
        <begin position="498"/>
        <end position="521"/>
    </location>
</feature>
<keyword evidence="6 9" id="KW-0472">Membrane</keyword>
<evidence type="ECO:0000256" key="7">
    <source>
        <dbReference type="RuleBase" id="RU003346"/>
    </source>
</evidence>
<reference evidence="11" key="1">
    <citation type="journal article" date="2020" name="Stud. Mycol.">
        <title>101 Dothideomycetes genomes: a test case for predicting lifestyles and emergence of pathogens.</title>
        <authorList>
            <person name="Haridas S."/>
            <person name="Albert R."/>
            <person name="Binder M."/>
            <person name="Bloem J."/>
            <person name="Labutti K."/>
            <person name="Salamov A."/>
            <person name="Andreopoulos B."/>
            <person name="Baker S."/>
            <person name="Barry K."/>
            <person name="Bills G."/>
            <person name="Bluhm B."/>
            <person name="Cannon C."/>
            <person name="Castanera R."/>
            <person name="Culley D."/>
            <person name="Daum C."/>
            <person name="Ezra D."/>
            <person name="Gonzalez J."/>
            <person name="Henrissat B."/>
            <person name="Kuo A."/>
            <person name="Liang C."/>
            <person name="Lipzen A."/>
            <person name="Lutzoni F."/>
            <person name="Magnuson J."/>
            <person name="Mondo S."/>
            <person name="Nolan M."/>
            <person name="Ohm R."/>
            <person name="Pangilinan J."/>
            <person name="Park H.-J."/>
            <person name="Ramirez L."/>
            <person name="Alfaro M."/>
            <person name="Sun H."/>
            <person name="Tritt A."/>
            <person name="Yoshinaga Y."/>
            <person name="Zwiers L.-H."/>
            <person name="Turgeon B."/>
            <person name="Goodwin S."/>
            <person name="Spatafora J."/>
            <person name="Crous P."/>
            <person name="Grigoriev I."/>
        </authorList>
    </citation>
    <scope>NUCLEOTIDE SEQUENCE</scope>
    <source>
        <strain evidence="11">CBS 269.34</strain>
    </source>
</reference>
<dbReference type="InterPro" id="IPR036259">
    <property type="entry name" value="MFS_trans_sf"/>
</dbReference>
<evidence type="ECO:0000256" key="9">
    <source>
        <dbReference type="SAM" id="Phobius"/>
    </source>
</evidence>
<feature type="domain" description="Major facilitator superfamily (MFS) profile" evidence="10">
    <location>
        <begin position="21"/>
        <end position="464"/>
    </location>
</feature>
<evidence type="ECO:0000256" key="8">
    <source>
        <dbReference type="SAM" id="MobiDB-lite"/>
    </source>
</evidence>
<dbReference type="SUPFAM" id="SSF103473">
    <property type="entry name" value="MFS general substrate transporter"/>
    <property type="match status" value="1"/>
</dbReference>
<keyword evidence="3 7" id="KW-0813">Transport</keyword>
<dbReference type="PROSITE" id="PS00217">
    <property type="entry name" value="SUGAR_TRANSPORT_2"/>
    <property type="match status" value="1"/>
</dbReference>
<dbReference type="PROSITE" id="PS50850">
    <property type="entry name" value="MFS"/>
    <property type="match status" value="1"/>
</dbReference>
<feature type="transmembrane region" description="Helical" evidence="9">
    <location>
        <begin position="15"/>
        <end position="34"/>
    </location>
</feature>
<feature type="transmembrane region" description="Helical" evidence="9">
    <location>
        <begin position="440"/>
        <end position="460"/>
    </location>
</feature>
<name>A0A6A6QQV4_9PEZI</name>
<dbReference type="EMBL" id="MU004191">
    <property type="protein sequence ID" value="KAF2494113.1"/>
    <property type="molecule type" value="Genomic_DNA"/>
</dbReference>
<protein>
    <submittedName>
        <fullName evidence="11">Putative hexose transporter</fullName>
    </submittedName>
</protein>
<evidence type="ECO:0000256" key="4">
    <source>
        <dbReference type="ARBA" id="ARBA00022692"/>
    </source>
</evidence>
<organism evidence="11 12">
    <name type="scientific">Lophium mytilinum</name>
    <dbReference type="NCBI Taxonomy" id="390894"/>
    <lineage>
        <taxon>Eukaryota</taxon>
        <taxon>Fungi</taxon>
        <taxon>Dikarya</taxon>
        <taxon>Ascomycota</taxon>
        <taxon>Pezizomycotina</taxon>
        <taxon>Dothideomycetes</taxon>
        <taxon>Pleosporomycetidae</taxon>
        <taxon>Mytilinidiales</taxon>
        <taxon>Mytilinidiaceae</taxon>
        <taxon>Lophium</taxon>
    </lineage>
</organism>
<dbReference type="Pfam" id="PF00083">
    <property type="entry name" value="Sugar_tr"/>
    <property type="match status" value="1"/>
</dbReference>
<feature type="compositionally biased region" description="Basic and acidic residues" evidence="8">
    <location>
        <begin position="504"/>
        <end position="521"/>
    </location>
</feature>
<dbReference type="PROSITE" id="PS00216">
    <property type="entry name" value="SUGAR_TRANSPORT_1"/>
    <property type="match status" value="1"/>
</dbReference>
<dbReference type="FunFam" id="1.20.1250.20:FF:000078">
    <property type="entry name" value="MFS maltose transporter, putative"/>
    <property type="match status" value="1"/>
</dbReference>
<dbReference type="OrthoDB" id="6612291at2759"/>
<feature type="transmembrane region" description="Helical" evidence="9">
    <location>
        <begin position="71"/>
        <end position="91"/>
    </location>
</feature>
<feature type="transmembrane region" description="Helical" evidence="9">
    <location>
        <begin position="123"/>
        <end position="144"/>
    </location>
</feature>
<gene>
    <name evidence="11" type="ORF">BU16DRAFT_512432</name>
</gene>
<dbReference type="GO" id="GO:0005351">
    <property type="term" value="F:carbohydrate:proton symporter activity"/>
    <property type="evidence" value="ECO:0007669"/>
    <property type="project" value="TreeGrafter"/>
</dbReference>
<dbReference type="GO" id="GO:0016020">
    <property type="term" value="C:membrane"/>
    <property type="evidence" value="ECO:0007669"/>
    <property type="project" value="UniProtKB-SubCell"/>
</dbReference>
<dbReference type="Gene3D" id="1.20.1250.20">
    <property type="entry name" value="MFS general substrate transporter like domains"/>
    <property type="match status" value="1"/>
</dbReference>
<evidence type="ECO:0000256" key="1">
    <source>
        <dbReference type="ARBA" id="ARBA00004141"/>
    </source>
</evidence>
<proteinExistence type="inferred from homology"/>
<dbReference type="PANTHER" id="PTHR48022:SF17">
    <property type="entry name" value="HEXOSE TRANSPORTER"/>
    <property type="match status" value="1"/>
</dbReference>
<dbReference type="AlphaFoldDB" id="A0A6A6QQV4"/>
<feature type="transmembrane region" description="Helical" evidence="9">
    <location>
        <begin position="156"/>
        <end position="178"/>
    </location>
</feature>
<sequence>MGYLPKKSERPDGSLWPAILVGIFASIGGILFGYDTASISGILTMNYWVDTMATTTDASGNPVITTTQTSLVVSILSVGTFVGALLAGPAGDCFGRRLGLVAACGVFITGVVLQTIAHALPLFVVGRVVAGLGVGIVSALVPLYQSESAPKWVRGTIVGCYQLCINLGLILAACVNYSTGDRNNSGSYRVPVAIQILFGLILAGGMLFLPETPRYLLQVGKVEEAKASLSFLNSLPVDHPALLQELREIETHVELERAEGVGYLSCWKSPILKRQLTGCALQALQQLSGINFIIYYGTRFFRTVGIEDAFLATIIVNVVAFVSTIPGLYLVERMGRRNLLLIGAAGMAISQLILAVLGITVTSTAGQNALIAVVCIYIFFFEFSWGPCAWVVTGEMFPVHVRAKALSMTTASNWLWNFILGFITPYMVDSGKGNADLGSKVFFIWMAFCLLAVAFVWNFIYETKGLSLEQVDELYQQCSKAYKSPSFRRTWDFEGAVASAGSQSDRKDGDEMHEVSVSAKE</sequence>
<dbReference type="PANTHER" id="PTHR48022">
    <property type="entry name" value="PLASTIDIC GLUCOSE TRANSPORTER 4"/>
    <property type="match status" value="1"/>
</dbReference>
<evidence type="ECO:0000313" key="11">
    <source>
        <dbReference type="EMBL" id="KAF2494113.1"/>
    </source>
</evidence>
<keyword evidence="5 9" id="KW-1133">Transmembrane helix</keyword>
<dbReference type="Proteomes" id="UP000799750">
    <property type="component" value="Unassembled WGS sequence"/>
</dbReference>
<feature type="transmembrane region" description="Helical" evidence="9">
    <location>
        <begin position="405"/>
        <end position="428"/>
    </location>
</feature>
<evidence type="ECO:0000256" key="6">
    <source>
        <dbReference type="ARBA" id="ARBA00023136"/>
    </source>
</evidence>
<dbReference type="InterPro" id="IPR005828">
    <property type="entry name" value="MFS_sugar_transport-like"/>
</dbReference>
<feature type="transmembrane region" description="Helical" evidence="9">
    <location>
        <begin position="338"/>
        <end position="363"/>
    </location>
</feature>
<dbReference type="InterPro" id="IPR020846">
    <property type="entry name" value="MFS_dom"/>
</dbReference>
<feature type="transmembrane region" description="Helical" evidence="9">
    <location>
        <begin position="369"/>
        <end position="393"/>
    </location>
</feature>
<dbReference type="InterPro" id="IPR050360">
    <property type="entry name" value="MFS_Sugar_Transporters"/>
</dbReference>
<feature type="transmembrane region" description="Helical" evidence="9">
    <location>
        <begin position="190"/>
        <end position="209"/>
    </location>
</feature>
<comment type="similarity">
    <text evidence="2 7">Belongs to the major facilitator superfamily. Sugar transporter (TC 2.A.1.1) family.</text>
</comment>
<evidence type="ECO:0000256" key="2">
    <source>
        <dbReference type="ARBA" id="ARBA00010992"/>
    </source>
</evidence>
<dbReference type="InterPro" id="IPR003663">
    <property type="entry name" value="Sugar/inositol_transpt"/>
</dbReference>
<accession>A0A6A6QQV4</accession>
<dbReference type="NCBIfam" id="TIGR00879">
    <property type="entry name" value="SP"/>
    <property type="match status" value="1"/>
</dbReference>
<keyword evidence="4 9" id="KW-0812">Transmembrane</keyword>
<feature type="transmembrane region" description="Helical" evidence="9">
    <location>
        <begin position="309"/>
        <end position="331"/>
    </location>
</feature>
<dbReference type="CDD" id="cd17356">
    <property type="entry name" value="MFS_HXT"/>
    <property type="match status" value="1"/>
</dbReference>
<dbReference type="PRINTS" id="PR00171">
    <property type="entry name" value="SUGRTRNSPORT"/>
</dbReference>
<dbReference type="InterPro" id="IPR005829">
    <property type="entry name" value="Sugar_transporter_CS"/>
</dbReference>
<feature type="transmembrane region" description="Helical" evidence="9">
    <location>
        <begin position="98"/>
        <end position="117"/>
    </location>
</feature>
<comment type="subcellular location">
    <subcellularLocation>
        <location evidence="1">Membrane</location>
        <topology evidence="1">Multi-pass membrane protein</topology>
    </subcellularLocation>
</comment>
<evidence type="ECO:0000256" key="3">
    <source>
        <dbReference type="ARBA" id="ARBA00022448"/>
    </source>
</evidence>